<name>A0ACA9K5K3_9GLOM</name>
<evidence type="ECO:0000313" key="1">
    <source>
        <dbReference type="EMBL" id="CAG8453824.1"/>
    </source>
</evidence>
<dbReference type="Proteomes" id="UP000789525">
    <property type="component" value="Unassembled WGS sequence"/>
</dbReference>
<accession>A0ACA9K5K3</accession>
<comment type="caution">
    <text evidence="1">The sequence shown here is derived from an EMBL/GenBank/DDBJ whole genome shotgun (WGS) entry which is preliminary data.</text>
</comment>
<sequence>MEISDDGAFINVLKNYFSSLDSPAHPNNKNPKFREITKFNELMVVAFKEFESITTESVIELRKTHQLKVVHNIESFTKRSLIRNLRDTSKFTKNDISVIYDKYYNAQFYGKQRSVRNDSRMDLNTFYRFIGSIASWAKLDDEFNKHNGSLRDNNGRRLVGYEFLDRLFNHFDRSSSGGLSLQDVVLGLGEIVFGDLMSRMGLFFRLHDGDNDGFLKKEEILQMSESFLFIFRFRQDDGHLGSVSNFIKNSFEFSDVSNEAIVKDKNLTEVDSISDSEAHHRVSLSTFRMIVLANEYLEKFFDSDFATTFQFVEPPEERQKGLGREIFNVLMSDGMKLANRLGKRLNEHRKSQITGRRKSKAPESPLSDKTDGDDKAVKENKANESDKVGKIEDSESAVSADNVSTINNETSDKSGSNSTSSKRRSGRFSRRRSNASEKSEHYQGRSESPESLLSMESAESSLKALRSASPHSFVSEDEDDQLLEEVDRLLDEYSIEEPANDYTKANDESADLMAEDDVDKLLQDMQATN</sequence>
<organism evidence="1 2">
    <name type="scientific">Acaulospora colombiana</name>
    <dbReference type="NCBI Taxonomy" id="27376"/>
    <lineage>
        <taxon>Eukaryota</taxon>
        <taxon>Fungi</taxon>
        <taxon>Fungi incertae sedis</taxon>
        <taxon>Mucoromycota</taxon>
        <taxon>Glomeromycotina</taxon>
        <taxon>Glomeromycetes</taxon>
        <taxon>Diversisporales</taxon>
        <taxon>Acaulosporaceae</taxon>
        <taxon>Acaulospora</taxon>
    </lineage>
</organism>
<proteinExistence type="predicted"/>
<dbReference type="EMBL" id="CAJVPT010000955">
    <property type="protein sequence ID" value="CAG8453824.1"/>
    <property type="molecule type" value="Genomic_DNA"/>
</dbReference>
<protein>
    <submittedName>
        <fullName evidence="1">15011_t:CDS:1</fullName>
    </submittedName>
</protein>
<gene>
    <name evidence="1" type="ORF">ACOLOM_LOCUS878</name>
</gene>
<evidence type="ECO:0000313" key="2">
    <source>
        <dbReference type="Proteomes" id="UP000789525"/>
    </source>
</evidence>
<reference evidence="1" key="1">
    <citation type="submission" date="2021-06" db="EMBL/GenBank/DDBJ databases">
        <authorList>
            <person name="Kallberg Y."/>
            <person name="Tangrot J."/>
            <person name="Rosling A."/>
        </authorList>
    </citation>
    <scope>NUCLEOTIDE SEQUENCE</scope>
    <source>
        <strain evidence="1">CL356</strain>
    </source>
</reference>
<keyword evidence="2" id="KW-1185">Reference proteome</keyword>